<proteinExistence type="predicted"/>
<dbReference type="InterPro" id="IPR045800">
    <property type="entry name" value="HMBD"/>
</dbReference>
<gene>
    <name evidence="2" type="ORF">SDC9_65998</name>
</gene>
<organism evidence="2">
    <name type="scientific">bioreactor metagenome</name>
    <dbReference type="NCBI Taxonomy" id="1076179"/>
    <lineage>
        <taxon>unclassified sequences</taxon>
        <taxon>metagenomes</taxon>
        <taxon>ecological metagenomes</taxon>
    </lineage>
</organism>
<reference evidence="2" key="1">
    <citation type="submission" date="2019-08" db="EMBL/GenBank/DDBJ databases">
        <authorList>
            <person name="Kucharzyk K."/>
            <person name="Murdoch R.W."/>
            <person name="Higgins S."/>
            <person name="Loffler F."/>
        </authorList>
    </citation>
    <scope>NUCLEOTIDE SEQUENCE</scope>
</reference>
<sequence>MKNVLFIMAIATVFVITACGGSNDKNATQKTEQGASGKYYYTCEMHPEIHQDKPGSCPKCGMELVKKEGSFDQQKAK</sequence>
<dbReference type="GO" id="GO:0046872">
    <property type="term" value="F:metal ion binding"/>
    <property type="evidence" value="ECO:0007669"/>
    <property type="project" value="InterPro"/>
</dbReference>
<feature type="domain" description="Heavy metal binding" evidence="1">
    <location>
        <begin position="40"/>
        <end position="67"/>
    </location>
</feature>
<evidence type="ECO:0000259" key="1">
    <source>
        <dbReference type="Pfam" id="PF19335"/>
    </source>
</evidence>
<evidence type="ECO:0000313" key="2">
    <source>
        <dbReference type="EMBL" id="MPM19572.1"/>
    </source>
</evidence>
<dbReference type="AlphaFoldDB" id="A0A644XTP0"/>
<comment type="caution">
    <text evidence="2">The sequence shown here is derived from an EMBL/GenBank/DDBJ whole genome shotgun (WGS) entry which is preliminary data.</text>
</comment>
<dbReference type="PROSITE" id="PS51257">
    <property type="entry name" value="PROKAR_LIPOPROTEIN"/>
    <property type="match status" value="1"/>
</dbReference>
<protein>
    <recommendedName>
        <fullName evidence="1">Heavy metal binding domain-containing protein</fullName>
    </recommendedName>
</protein>
<name>A0A644XTP0_9ZZZZ</name>
<dbReference type="Pfam" id="PF19335">
    <property type="entry name" value="HMBD"/>
    <property type="match status" value="1"/>
</dbReference>
<dbReference type="EMBL" id="VSSQ01003201">
    <property type="protein sequence ID" value="MPM19572.1"/>
    <property type="molecule type" value="Genomic_DNA"/>
</dbReference>
<accession>A0A644XTP0</accession>